<feature type="signal peptide" evidence="16">
    <location>
        <begin position="1"/>
        <end position="36"/>
    </location>
</feature>
<dbReference type="PROSITE" id="PS50011">
    <property type="entry name" value="PROTEIN_KINASE_DOM"/>
    <property type="match status" value="1"/>
</dbReference>
<keyword evidence="12 14" id="KW-0141">cGMP biosynthesis</keyword>
<dbReference type="SUPFAM" id="SSF55073">
    <property type="entry name" value="Nucleotide cyclase"/>
    <property type="match status" value="1"/>
</dbReference>
<evidence type="ECO:0000256" key="7">
    <source>
        <dbReference type="ARBA" id="ARBA00022989"/>
    </source>
</evidence>
<comment type="similarity">
    <text evidence="13">Belongs to the adenylyl cyclase class-4/guanylyl cyclase family.</text>
</comment>
<organism evidence="19 20">
    <name type="scientific">Astyanax mexicanus</name>
    <name type="common">Blind cave fish</name>
    <name type="synonym">Astyanax fasciatus mexicanus</name>
    <dbReference type="NCBI Taxonomy" id="7994"/>
    <lineage>
        <taxon>Eukaryota</taxon>
        <taxon>Metazoa</taxon>
        <taxon>Chordata</taxon>
        <taxon>Craniata</taxon>
        <taxon>Vertebrata</taxon>
        <taxon>Euteleostomi</taxon>
        <taxon>Actinopterygii</taxon>
        <taxon>Neopterygii</taxon>
        <taxon>Teleostei</taxon>
        <taxon>Ostariophysi</taxon>
        <taxon>Characiformes</taxon>
        <taxon>Characoidei</taxon>
        <taxon>Acestrorhamphidae</taxon>
        <taxon>Acestrorhamphinae</taxon>
        <taxon>Astyanax</taxon>
    </lineage>
</organism>
<dbReference type="SUPFAM" id="SSF53822">
    <property type="entry name" value="Periplasmic binding protein-like I"/>
    <property type="match status" value="1"/>
</dbReference>
<keyword evidence="7" id="KW-1133">Transmembrane helix</keyword>
<dbReference type="CDD" id="cd07302">
    <property type="entry name" value="CHD"/>
    <property type="match status" value="1"/>
</dbReference>
<evidence type="ECO:0000256" key="9">
    <source>
        <dbReference type="ARBA" id="ARBA00023157"/>
    </source>
</evidence>
<feature type="domain" description="Guanylate cyclase" evidence="18">
    <location>
        <begin position="830"/>
        <end position="960"/>
    </location>
</feature>
<feature type="chain" id="PRO_5034204667" description="Guanylate cyclase" evidence="16">
    <location>
        <begin position="37"/>
        <end position="1053"/>
    </location>
</feature>
<keyword evidence="8" id="KW-0472">Membrane</keyword>
<dbReference type="InterPro" id="IPR001245">
    <property type="entry name" value="Ser-Thr/Tyr_kinase_cat_dom"/>
</dbReference>
<dbReference type="CDD" id="cd06371">
    <property type="entry name" value="PBP1_sensory_GC_DEF-like"/>
    <property type="match status" value="1"/>
</dbReference>
<evidence type="ECO:0000256" key="11">
    <source>
        <dbReference type="ARBA" id="ARBA00023273"/>
    </source>
</evidence>
<keyword evidence="5 16" id="KW-0732">Signal</keyword>
<dbReference type="Gene3D" id="1.10.510.10">
    <property type="entry name" value="Transferase(Phosphotransferase) domain 1"/>
    <property type="match status" value="1"/>
</dbReference>
<evidence type="ECO:0000256" key="4">
    <source>
        <dbReference type="ARBA" id="ARBA00022692"/>
    </source>
</evidence>
<evidence type="ECO:0000256" key="1">
    <source>
        <dbReference type="ARBA" id="ARBA00001436"/>
    </source>
</evidence>
<evidence type="ECO:0000256" key="13">
    <source>
        <dbReference type="RuleBase" id="RU000405"/>
    </source>
</evidence>
<comment type="catalytic activity">
    <reaction evidence="1 14">
        <text>GTP = 3',5'-cyclic GMP + diphosphate</text>
        <dbReference type="Rhea" id="RHEA:13665"/>
        <dbReference type="ChEBI" id="CHEBI:33019"/>
        <dbReference type="ChEBI" id="CHEBI:37565"/>
        <dbReference type="ChEBI" id="CHEBI:57746"/>
        <dbReference type="EC" id="4.6.1.2"/>
    </reaction>
</comment>
<dbReference type="InterPro" id="IPR050401">
    <property type="entry name" value="Cyclic_nucleotide_synthase"/>
</dbReference>
<reference evidence="19" key="1">
    <citation type="submission" date="2025-08" db="UniProtKB">
        <authorList>
            <consortium name="Ensembl"/>
        </authorList>
    </citation>
    <scope>IDENTIFICATION</scope>
</reference>
<evidence type="ECO:0000256" key="14">
    <source>
        <dbReference type="RuleBase" id="RU003431"/>
    </source>
</evidence>
<feature type="domain" description="Protein kinase" evidence="17">
    <location>
        <begin position="495"/>
        <end position="811"/>
    </location>
</feature>
<dbReference type="InterPro" id="IPR028082">
    <property type="entry name" value="Peripla_BP_I"/>
</dbReference>
<dbReference type="SMART" id="SM00044">
    <property type="entry name" value="CYCc"/>
    <property type="match status" value="1"/>
</dbReference>
<feature type="coiled-coil region" evidence="15">
    <location>
        <begin position="767"/>
        <end position="798"/>
    </location>
</feature>
<dbReference type="InterPro" id="IPR001054">
    <property type="entry name" value="A/G_cyclase"/>
</dbReference>
<dbReference type="GO" id="GO:0004672">
    <property type="term" value="F:protein kinase activity"/>
    <property type="evidence" value="ECO:0007669"/>
    <property type="project" value="InterPro"/>
</dbReference>
<dbReference type="InterPro" id="IPR011009">
    <property type="entry name" value="Kinase-like_dom_sf"/>
</dbReference>
<dbReference type="GO" id="GO:0007168">
    <property type="term" value="P:receptor guanylyl cyclase signaling pathway"/>
    <property type="evidence" value="ECO:0007669"/>
    <property type="project" value="TreeGrafter"/>
</dbReference>
<keyword evidence="10 13" id="KW-0456">Lyase</keyword>
<dbReference type="FunFam" id="1.10.510.10:FF:000404">
    <property type="entry name" value="Guanylate cyclase"/>
    <property type="match status" value="1"/>
</dbReference>
<evidence type="ECO:0000256" key="5">
    <source>
        <dbReference type="ARBA" id="ARBA00022729"/>
    </source>
</evidence>
<evidence type="ECO:0000313" key="19">
    <source>
        <dbReference type="Ensembl" id="ENSAMXP00005045677.1"/>
    </source>
</evidence>
<dbReference type="Gene3D" id="6.10.250.780">
    <property type="match status" value="1"/>
</dbReference>
<dbReference type="EC" id="4.6.1.2" evidence="3 14"/>
<keyword evidence="9" id="KW-1015">Disulfide bond</keyword>
<dbReference type="GO" id="GO:0004016">
    <property type="term" value="F:adenylate cyclase activity"/>
    <property type="evidence" value="ECO:0007669"/>
    <property type="project" value="TreeGrafter"/>
</dbReference>
<dbReference type="InterPro" id="IPR001828">
    <property type="entry name" value="ANF_lig-bd_rcpt"/>
</dbReference>
<dbReference type="Gene3D" id="3.40.50.2300">
    <property type="match status" value="2"/>
</dbReference>
<dbReference type="InterPro" id="IPR000719">
    <property type="entry name" value="Prot_kinase_dom"/>
</dbReference>
<comment type="subcellular location">
    <subcellularLocation>
        <location evidence="2">Photoreceptor outer segment membrane</location>
        <topology evidence="2">Single-pass type I membrane protein</topology>
    </subcellularLocation>
</comment>
<evidence type="ECO:0000256" key="3">
    <source>
        <dbReference type="ARBA" id="ARBA00012202"/>
    </source>
</evidence>
<dbReference type="Proteomes" id="UP000694621">
    <property type="component" value="Unplaced"/>
</dbReference>
<dbReference type="GO" id="GO:0004383">
    <property type="term" value="F:guanylate cyclase activity"/>
    <property type="evidence" value="ECO:0007669"/>
    <property type="project" value="UniProtKB-EC"/>
</dbReference>
<evidence type="ECO:0000256" key="6">
    <source>
        <dbReference type="ARBA" id="ARBA00022741"/>
    </source>
</evidence>
<dbReference type="PROSITE" id="PS50125">
    <property type="entry name" value="GUANYLATE_CYCLASE_2"/>
    <property type="match status" value="1"/>
</dbReference>
<dbReference type="PANTHER" id="PTHR11920">
    <property type="entry name" value="GUANYLYL CYCLASE"/>
    <property type="match status" value="1"/>
</dbReference>
<keyword evidence="6" id="KW-0547">Nucleotide-binding</keyword>
<name>A0A8B9L190_ASTMX</name>
<evidence type="ECO:0000259" key="18">
    <source>
        <dbReference type="PROSITE" id="PS50125"/>
    </source>
</evidence>
<evidence type="ECO:0000259" key="17">
    <source>
        <dbReference type="PROSITE" id="PS50011"/>
    </source>
</evidence>
<evidence type="ECO:0000256" key="8">
    <source>
        <dbReference type="ARBA" id="ARBA00023136"/>
    </source>
</evidence>
<evidence type="ECO:0000256" key="15">
    <source>
        <dbReference type="SAM" id="Coils"/>
    </source>
</evidence>
<accession>A0A8B9L190</accession>
<dbReference type="GO" id="GO:0001653">
    <property type="term" value="F:peptide receptor activity"/>
    <property type="evidence" value="ECO:0007669"/>
    <property type="project" value="TreeGrafter"/>
</dbReference>
<dbReference type="InterPro" id="IPR029787">
    <property type="entry name" value="Nucleotide_cyclase"/>
</dbReference>
<dbReference type="AlphaFoldDB" id="A0A8B9L190"/>
<dbReference type="Pfam" id="PF07701">
    <property type="entry name" value="HNOBA"/>
    <property type="match status" value="1"/>
</dbReference>
<dbReference type="Pfam" id="PF01094">
    <property type="entry name" value="ANF_receptor"/>
    <property type="match status" value="1"/>
</dbReference>
<keyword evidence="11" id="KW-0966">Cell projection</keyword>
<dbReference type="FunFam" id="3.40.50.2300:FF:000114">
    <property type="entry name" value="Guanylate cyclase"/>
    <property type="match status" value="1"/>
</dbReference>
<evidence type="ECO:0000256" key="2">
    <source>
        <dbReference type="ARBA" id="ARBA00004451"/>
    </source>
</evidence>
<dbReference type="InterPro" id="IPR011645">
    <property type="entry name" value="HNOB_dom_associated"/>
</dbReference>
<dbReference type="FunFam" id="3.30.70.1230:FF:000013">
    <property type="entry name" value="Guanylate cyclase"/>
    <property type="match status" value="1"/>
</dbReference>
<protein>
    <recommendedName>
        <fullName evidence="3 14">Guanylate cyclase</fullName>
        <ecNumber evidence="3 14">4.6.1.2</ecNumber>
    </recommendedName>
</protein>
<sequence length="1053" mass="118506">MLTRTVREPKIPYPQHGAWLLWFFLANLSIPSMVQATVFKIGVLGPWSCDPIFAKAMPRLAAQLAVQRINSNVSVSKGITFDYVILEEDCQTSMALRSFIGYYTRASAFLGPVNPGYCKAASLIAKNWNKALISWSCVNHELENSWQHPTFVRTMPSPVKVLRIMARHFRWANIAIVASADDVWMDTSNKVADAFRSHGFPVRMVLSTSNDLVSIRHALKKIKKMKELRMVILCMHSALIGGVTQKLLLETALDLHLIDGSVVFVPYDTLLYSLPYKQVIYPVLHRNTKLKLAYDAVLTVTMDSGENSFYKAYQDAVTSKELPAGIQPHEVSPLFGTIYTSIIFMGNALQKIHKPANWFSGANLARHTQNMEFQGFSQKVRTNGSGVSLLDYVVLDTNGRSWELYPTNIVDIEANMIHYLGTPIHFPGGSQPKADSSCWFTPGGPLCTRVLVLILTIRMVRGPNKILLTLNDVTFINPSVSHKKSLEDSKAELERRLSDMDGGMKSPSVSSADEPTYENSNVAIYEGDWVWLKRLPYGNFGSVNPKTSDVFELMKDIRHENLNPFMGYFHDRGVFAMVTEFCSRGSLEDLLRNEDVKLDWMFKSSLLLDLIKGMKYLHHRGVCHGRLKSRNCVVDGRFVLKVTDYGYNEVLQAQRFPYTEPKAEDLLWTAPELLRASHPGQAATPEGDVYSLSIIMQEVVLRGPPFFMLHLSAEEIIQRVKKPPPLCRPVVSPDYAPMECIQLIKQCWNDLFMSFDNTFKRRKTNIIDSMLRMLEQYSSNLEELIRERTEELEIEKQKTEKLLTQMLPPSVAEALKVGGTVEPEYFDSVSLYFSDIVGFTTISANSEPIEVVDLLNDLYTLFDAIIGNHDVYKVETIGDAYMVASGLPVPNGNRHAAEIASMSLDILSAVGTFKMRHMPDVPVRIRIGLHTGPCVAGVVGLTMPRYCLFGDTVNTASRMESTGMPYRIHVSHTTVKILIELNEGYKIELRGKTELKGKGMDETYFLVGKEGFTKPLPVPPELKPGQRAHGLQMEEIARYKRKKAEAAQQAKKN</sequence>
<dbReference type="Pfam" id="PF07714">
    <property type="entry name" value="PK_Tyr_Ser-Thr"/>
    <property type="match status" value="1"/>
</dbReference>
<keyword evidence="15" id="KW-0175">Coiled coil</keyword>
<proteinExistence type="inferred from homology"/>
<dbReference type="Pfam" id="PF00211">
    <property type="entry name" value="Guanylate_cyc"/>
    <property type="match status" value="1"/>
</dbReference>
<evidence type="ECO:0000256" key="16">
    <source>
        <dbReference type="SAM" id="SignalP"/>
    </source>
</evidence>
<dbReference type="SUPFAM" id="SSF56112">
    <property type="entry name" value="Protein kinase-like (PK-like)"/>
    <property type="match status" value="1"/>
</dbReference>
<dbReference type="GO" id="GO:0005886">
    <property type="term" value="C:plasma membrane"/>
    <property type="evidence" value="ECO:0007669"/>
    <property type="project" value="TreeGrafter"/>
</dbReference>
<dbReference type="GO" id="GO:0005524">
    <property type="term" value="F:ATP binding"/>
    <property type="evidence" value="ECO:0007669"/>
    <property type="project" value="InterPro"/>
</dbReference>
<evidence type="ECO:0000256" key="10">
    <source>
        <dbReference type="ARBA" id="ARBA00023239"/>
    </source>
</evidence>
<dbReference type="Gene3D" id="3.30.70.1230">
    <property type="entry name" value="Nucleotide cyclase"/>
    <property type="match status" value="1"/>
</dbReference>
<keyword evidence="4" id="KW-0812">Transmembrane</keyword>
<dbReference type="PANTHER" id="PTHR11920:SF349">
    <property type="entry name" value="RETINAL GUANYLYL CYCLASE 2"/>
    <property type="match status" value="1"/>
</dbReference>
<gene>
    <name evidence="19" type="primary">LOC103026799</name>
</gene>
<dbReference type="PROSITE" id="PS00452">
    <property type="entry name" value="GUANYLATE_CYCLASE_1"/>
    <property type="match status" value="1"/>
</dbReference>
<dbReference type="GO" id="GO:0035556">
    <property type="term" value="P:intracellular signal transduction"/>
    <property type="evidence" value="ECO:0007669"/>
    <property type="project" value="InterPro"/>
</dbReference>
<evidence type="ECO:0000313" key="20">
    <source>
        <dbReference type="Proteomes" id="UP000694621"/>
    </source>
</evidence>
<dbReference type="Ensembl" id="ENSAMXT00005049637.1">
    <property type="protein sequence ID" value="ENSAMXP00005045677.1"/>
    <property type="gene ID" value="ENSAMXG00005020751.1"/>
</dbReference>
<dbReference type="InterPro" id="IPR018297">
    <property type="entry name" value="A/G_cyclase_CS"/>
</dbReference>
<evidence type="ECO:0000256" key="12">
    <source>
        <dbReference type="ARBA" id="ARBA00023293"/>
    </source>
</evidence>